<dbReference type="EMBL" id="DNWC01000084">
    <property type="protein sequence ID" value="HBJ08593.1"/>
    <property type="molecule type" value="Genomic_DNA"/>
</dbReference>
<name>A0A354M254_9BACT</name>
<evidence type="ECO:0000256" key="1">
    <source>
        <dbReference type="SAM" id="SignalP"/>
    </source>
</evidence>
<evidence type="ECO:0000259" key="2">
    <source>
        <dbReference type="Pfam" id="PF10988"/>
    </source>
</evidence>
<evidence type="ECO:0000313" key="3">
    <source>
        <dbReference type="EMBL" id="HBJ08593.1"/>
    </source>
</evidence>
<keyword evidence="1" id="KW-0732">Signal</keyword>
<reference evidence="3 4" key="1">
    <citation type="journal article" date="2018" name="Nat. Biotechnol.">
        <title>A standardized bacterial taxonomy based on genome phylogeny substantially revises the tree of life.</title>
        <authorList>
            <person name="Parks D.H."/>
            <person name="Chuvochina M."/>
            <person name="Waite D.W."/>
            <person name="Rinke C."/>
            <person name="Skarshewski A."/>
            <person name="Chaumeil P.A."/>
            <person name="Hugenholtz P."/>
        </authorList>
    </citation>
    <scope>NUCLEOTIDE SEQUENCE [LARGE SCALE GENOMIC DNA]</scope>
    <source>
        <strain evidence="3">UBA11482</strain>
    </source>
</reference>
<sequence>MRMKNFGRIAAVCCLFSLSLFSAQAVVSSVGDGNDKYVTKEIKVDDFYRVKINTAFNVVYHHSKDSAGLIRIYGEENILDEVKPVSKDGTLEIKFVNTAKREYGVIILDVYSSDLQEVQSDAGGVFETSGSLSGSELDILLMGNGLVRCNKLDYGIVKARIMTGSGDIFLSGTCREARLSIAGSGEIKGHELKARDVNCNITGNGSIGCWAEENLKAFITGKGDVYYKGKPTVKKRGIGSGRAIPLID</sequence>
<dbReference type="PANTHER" id="PTHR39200">
    <property type="entry name" value="HYPOTHETICAL EXPORTED PROTEIN"/>
    <property type="match status" value="1"/>
</dbReference>
<evidence type="ECO:0000313" key="4">
    <source>
        <dbReference type="Proteomes" id="UP000262954"/>
    </source>
</evidence>
<proteinExistence type="predicted"/>
<protein>
    <recommendedName>
        <fullName evidence="2">Putative auto-transporter adhesin head GIN domain-containing protein</fullName>
    </recommendedName>
</protein>
<feature type="signal peptide" evidence="1">
    <location>
        <begin position="1"/>
        <end position="25"/>
    </location>
</feature>
<feature type="chain" id="PRO_5017006009" description="Putative auto-transporter adhesin head GIN domain-containing protein" evidence="1">
    <location>
        <begin position="26"/>
        <end position="248"/>
    </location>
</feature>
<accession>A0A354M254</accession>
<dbReference type="Gene3D" id="2.160.20.120">
    <property type="match status" value="1"/>
</dbReference>
<feature type="domain" description="Putative auto-transporter adhesin head GIN" evidence="2">
    <location>
        <begin position="46"/>
        <end position="231"/>
    </location>
</feature>
<gene>
    <name evidence="3" type="ORF">DDY73_06260</name>
</gene>
<dbReference type="Proteomes" id="UP000262954">
    <property type="component" value="Unassembled WGS sequence"/>
</dbReference>
<organism evidence="3 4">
    <name type="scientific">Coprobacter fastidiosus</name>
    <dbReference type="NCBI Taxonomy" id="1099853"/>
    <lineage>
        <taxon>Bacteria</taxon>
        <taxon>Pseudomonadati</taxon>
        <taxon>Bacteroidota</taxon>
        <taxon>Bacteroidia</taxon>
        <taxon>Bacteroidales</taxon>
        <taxon>Barnesiellaceae</taxon>
        <taxon>Coprobacter</taxon>
    </lineage>
</organism>
<comment type="caution">
    <text evidence="3">The sequence shown here is derived from an EMBL/GenBank/DDBJ whole genome shotgun (WGS) entry which is preliminary data.</text>
</comment>
<dbReference type="PANTHER" id="PTHR39200:SF1">
    <property type="entry name" value="AUTO-TRANSPORTER ADHESIN HEAD GIN DOMAIN-CONTAINING PROTEIN-RELATED"/>
    <property type="match status" value="1"/>
</dbReference>
<dbReference type="InterPro" id="IPR021255">
    <property type="entry name" value="DUF2807"/>
</dbReference>
<dbReference type="AlphaFoldDB" id="A0A354M254"/>
<dbReference type="Pfam" id="PF10988">
    <property type="entry name" value="DUF2807"/>
    <property type="match status" value="1"/>
</dbReference>